<dbReference type="EMBL" id="CP108021">
    <property type="protein sequence ID" value="WUM19249.1"/>
    <property type="molecule type" value="Genomic_DNA"/>
</dbReference>
<protein>
    <recommendedName>
        <fullName evidence="5">Serine/threonine protein kinase</fullName>
    </recommendedName>
</protein>
<organism evidence="3 4">
    <name type="scientific">Williamsia herbipolensis</name>
    <dbReference type="NCBI Taxonomy" id="1603258"/>
    <lineage>
        <taxon>Bacteria</taxon>
        <taxon>Bacillati</taxon>
        <taxon>Actinomycetota</taxon>
        <taxon>Actinomycetes</taxon>
        <taxon>Mycobacteriales</taxon>
        <taxon>Nocardiaceae</taxon>
        <taxon>Williamsia</taxon>
    </lineage>
</organism>
<evidence type="ECO:0008006" key="5">
    <source>
        <dbReference type="Google" id="ProtNLM"/>
    </source>
</evidence>
<reference evidence="3 4" key="1">
    <citation type="submission" date="2022-10" db="EMBL/GenBank/DDBJ databases">
        <title>The complete genomes of actinobacterial strains from the NBC collection.</title>
        <authorList>
            <person name="Joergensen T.S."/>
            <person name="Alvarez Arevalo M."/>
            <person name="Sterndorff E.B."/>
            <person name="Faurdal D."/>
            <person name="Vuksanovic O."/>
            <person name="Mourched A.-S."/>
            <person name="Charusanti P."/>
            <person name="Shaw S."/>
            <person name="Blin K."/>
            <person name="Weber T."/>
        </authorList>
    </citation>
    <scope>NUCLEOTIDE SEQUENCE [LARGE SCALE GENOMIC DNA]</scope>
    <source>
        <strain evidence="3 4">NBC_00319</strain>
    </source>
</reference>
<gene>
    <name evidence="3" type="ORF">OG579_16265</name>
</gene>
<dbReference type="RefSeq" id="WP_328856783.1">
    <property type="nucleotide sequence ID" value="NZ_CP108021.1"/>
</dbReference>
<dbReference type="PROSITE" id="PS00430">
    <property type="entry name" value="TONB_DEPENDENT_REC_1"/>
    <property type="match status" value="1"/>
</dbReference>
<feature type="region of interest" description="Disordered" evidence="1">
    <location>
        <begin position="1"/>
        <end position="28"/>
    </location>
</feature>
<feature type="region of interest" description="Disordered" evidence="1">
    <location>
        <begin position="57"/>
        <end position="122"/>
    </location>
</feature>
<keyword evidence="2" id="KW-0472">Membrane</keyword>
<dbReference type="Proteomes" id="UP001432128">
    <property type="component" value="Chromosome"/>
</dbReference>
<keyword evidence="4" id="KW-1185">Reference proteome</keyword>
<feature type="transmembrane region" description="Helical" evidence="2">
    <location>
        <begin position="34"/>
        <end position="54"/>
    </location>
</feature>
<proteinExistence type="predicted"/>
<evidence type="ECO:0000313" key="4">
    <source>
        <dbReference type="Proteomes" id="UP001432128"/>
    </source>
</evidence>
<feature type="compositionally biased region" description="Low complexity" evidence="1">
    <location>
        <begin position="57"/>
        <end position="116"/>
    </location>
</feature>
<keyword evidence="2" id="KW-0812">Transmembrane</keyword>
<dbReference type="AlphaFoldDB" id="A0AAU4JZN7"/>
<name>A0AAU4JZN7_9NOCA</name>
<sequence length="222" mass="22698">MTEPFTPGPHDFQPDEPGSDPAAGPDPSSRRTTILLAVSAVAAVAIVIAAILIATSGSSDSPTAASASTSSTPTTETVTVTPSTTDETTTTEETTTTTEEPSTEDSASSTASETAGNGRDAAVYDCAGNPQVRPTEITSIYCGDNAVSLTNMQWTRWGAREAVGSGTEVRKVCEPNCAQGSVVGEQVTVVLGDVTKKAFGTVTVTDENGTSKTYRLTGNAPN</sequence>
<dbReference type="KEGG" id="whr:OG579_16265"/>
<evidence type="ECO:0000256" key="2">
    <source>
        <dbReference type="SAM" id="Phobius"/>
    </source>
</evidence>
<evidence type="ECO:0000313" key="3">
    <source>
        <dbReference type="EMBL" id="WUM19249.1"/>
    </source>
</evidence>
<evidence type="ECO:0000256" key="1">
    <source>
        <dbReference type="SAM" id="MobiDB-lite"/>
    </source>
</evidence>
<dbReference type="InterPro" id="IPR010916">
    <property type="entry name" value="TonB_box_CS"/>
</dbReference>
<accession>A0AAU4JZN7</accession>
<keyword evidence="2" id="KW-1133">Transmembrane helix</keyword>